<name>A0A369JYE0_HYPMA</name>
<keyword evidence="2" id="KW-1185">Reference proteome</keyword>
<gene>
    <name evidence="1" type="ORF">Hypma_004466</name>
</gene>
<reference evidence="1" key="1">
    <citation type="submission" date="2018-04" db="EMBL/GenBank/DDBJ databases">
        <title>Whole genome sequencing of Hypsizygus marmoreus.</title>
        <authorList>
            <person name="Choi I.-G."/>
            <person name="Min B."/>
            <person name="Kim J.-G."/>
            <person name="Kim S."/>
            <person name="Oh Y.-L."/>
            <person name="Kong W.-S."/>
            <person name="Park H."/>
            <person name="Jeong J."/>
            <person name="Song E.-S."/>
        </authorList>
    </citation>
    <scope>NUCLEOTIDE SEQUENCE [LARGE SCALE GENOMIC DNA]</scope>
    <source>
        <strain evidence="1">51987-8</strain>
    </source>
</reference>
<proteinExistence type="predicted"/>
<accession>A0A369JYE0</accession>
<dbReference type="Proteomes" id="UP000076154">
    <property type="component" value="Unassembled WGS sequence"/>
</dbReference>
<dbReference type="InParanoid" id="A0A369JYE0"/>
<organism evidence="1 2">
    <name type="scientific">Hypsizygus marmoreus</name>
    <name type="common">White beech mushroom</name>
    <name type="synonym">Agaricus marmoreus</name>
    <dbReference type="NCBI Taxonomy" id="39966"/>
    <lineage>
        <taxon>Eukaryota</taxon>
        <taxon>Fungi</taxon>
        <taxon>Dikarya</taxon>
        <taxon>Basidiomycota</taxon>
        <taxon>Agaricomycotina</taxon>
        <taxon>Agaricomycetes</taxon>
        <taxon>Agaricomycetidae</taxon>
        <taxon>Agaricales</taxon>
        <taxon>Tricholomatineae</taxon>
        <taxon>Lyophyllaceae</taxon>
        <taxon>Hypsizygus</taxon>
    </lineage>
</organism>
<sequence length="97" mass="10496">MVLPCQAEIAYVPSIDGLGLPLSASRSSYDASHFEGLVMNSFFLVSEEKLICALARPLVPIACSFVYKYIFSKLLATSSTSILLALDISPRYRSSGS</sequence>
<dbReference type="EMBL" id="LUEZ02000017">
    <property type="protein sequence ID" value="RDB27361.1"/>
    <property type="molecule type" value="Genomic_DNA"/>
</dbReference>
<dbReference type="AlphaFoldDB" id="A0A369JYE0"/>
<protein>
    <submittedName>
        <fullName evidence="1">Uncharacterized protein</fullName>
    </submittedName>
</protein>
<comment type="caution">
    <text evidence="1">The sequence shown here is derived from an EMBL/GenBank/DDBJ whole genome shotgun (WGS) entry which is preliminary data.</text>
</comment>
<evidence type="ECO:0000313" key="2">
    <source>
        <dbReference type="Proteomes" id="UP000076154"/>
    </source>
</evidence>
<evidence type="ECO:0000313" key="1">
    <source>
        <dbReference type="EMBL" id="RDB27361.1"/>
    </source>
</evidence>